<protein>
    <submittedName>
        <fullName evidence="1">Uncharacterized protein</fullName>
    </submittedName>
</protein>
<dbReference type="EMBL" id="PKTG01000083">
    <property type="protein sequence ID" value="PLX17663.1"/>
    <property type="molecule type" value="Genomic_DNA"/>
</dbReference>
<evidence type="ECO:0000313" key="1">
    <source>
        <dbReference type="EMBL" id="PLX17663.1"/>
    </source>
</evidence>
<accession>A0A2N5ZGC3</accession>
<reference evidence="1 2" key="1">
    <citation type="submission" date="2017-11" db="EMBL/GenBank/DDBJ databases">
        <title>Genome-resolved metagenomics identifies genetic mobility, metabolic interactions, and unexpected diversity in perchlorate-reducing communities.</title>
        <authorList>
            <person name="Barnum T.P."/>
            <person name="Figueroa I.A."/>
            <person name="Carlstrom C.I."/>
            <person name="Lucas L.N."/>
            <person name="Engelbrektson A.L."/>
            <person name="Coates J.D."/>
        </authorList>
    </citation>
    <scope>NUCLEOTIDE SEQUENCE [LARGE SCALE GENOMIC DNA]</scope>
    <source>
        <strain evidence="1">BM706</strain>
    </source>
</reference>
<name>A0A2N5ZGC3_MUIH1</name>
<comment type="caution">
    <text evidence="1">The sequence shown here is derived from an EMBL/GenBank/DDBJ whole genome shotgun (WGS) entry which is preliminary data.</text>
</comment>
<organism evidence="1 2">
    <name type="scientific">Muiribacterium halophilum</name>
    <dbReference type="NCBI Taxonomy" id="2053465"/>
    <lineage>
        <taxon>Bacteria</taxon>
        <taxon>Candidatus Muiribacteriota</taxon>
        <taxon>Candidatus Muiribacteriia</taxon>
        <taxon>Candidatus Muiribacteriales</taxon>
        <taxon>Candidatus Muiribacteriaceae</taxon>
        <taxon>Candidatus Muiribacterium</taxon>
    </lineage>
</organism>
<gene>
    <name evidence="1" type="ORF">C0601_06440</name>
</gene>
<evidence type="ECO:0000313" key="2">
    <source>
        <dbReference type="Proteomes" id="UP000234857"/>
    </source>
</evidence>
<proteinExistence type="predicted"/>
<dbReference type="AlphaFoldDB" id="A0A2N5ZGC3"/>
<dbReference type="Proteomes" id="UP000234857">
    <property type="component" value="Unassembled WGS sequence"/>
</dbReference>
<sequence>MYTMTIVLYDEELLNKILSIMIEFQLFDSTILDGETPENLAVETLPFLAELAALLEGDSRFNKTIICNVESLEQVKDFVDVCLEEGIDFKQENTGWVSAVKNDFFIGV</sequence>